<keyword evidence="2" id="KW-0489">Methyltransferase</keyword>
<reference evidence="3" key="1">
    <citation type="journal article" date="2019" name="Int. J. Syst. Evol. Microbiol.">
        <title>The Global Catalogue of Microorganisms (GCM) 10K type strain sequencing project: providing services to taxonomists for standard genome sequencing and annotation.</title>
        <authorList>
            <consortium name="The Broad Institute Genomics Platform"/>
            <consortium name="The Broad Institute Genome Sequencing Center for Infectious Disease"/>
            <person name="Wu L."/>
            <person name="Ma J."/>
        </authorList>
    </citation>
    <scope>NUCLEOTIDE SEQUENCE [LARGE SCALE GENOMIC DNA]</scope>
    <source>
        <strain evidence="3">CCUG 61484</strain>
    </source>
</reference>
<organism evidence="2 3">
    <name type="scientific">Mucilaginibacter litoreus</name>
    <dbReference type="NCBI Taxonomy" id="1048221"/>
    <lineage>
        <taxon>Bacteria</taxon>
        <taxon>Pseudomonadati</taxon>
        <taxon>Bacteroidota</taxon>
        <taxon>Sphingobacteriia</taxon>
        <taxon>Sphingobacteriales</taxon>
        <taxon>Sphingobacteriaceae</taxon>
        <taxon>Mucilaginibacter</taxon>
    </lineage>
</organism>
<evidence type="ECO:0000313" key="2">
    <source>
        <dbReference type="EMBL" id="MFD0793969.1"/>
    </source>
</evidence>
<dbReference type="Gene3D" id="3.40.50.150">
    <property type="entry name" value="Vaccinia Virus protein VP39"/>
    <property type="match status" value="1"/>
</dbReference>
<protein>
    <submittedName>
        <fullName evidence="2">Class I SAM-dependent methyltransferase</fullName>
        <ecNumber evidence="2">2.1.1.222</ecNumber>
        <ecNumber evidence="2">2.1.1.64</ecNumber>
    </submittedName>
</protein>
<dbReference type="InterPro" id="IPR029063">
    <property type="entry name" value="SAM-dependent_MTases_sf"/>
</dbReference>
<keyword evidence="2" id="KW-0808">Transferase</keyword>
<dbReference type="CDD" id="cd02440">
    <property type="entry name" value="AdoMet_MTases"/>
    <property type="match status" value="1"/>
</dbReference>
<dbReference type="GO" id="GO:0061542">
    <property type="term" value="F:3-demethylubiquinol 3-O-methyltransferase activity"/>
    <property type="evidence" value="ECO:0007669"/>
    <property type="project" value="UniProtKB-EC"/>
</dbReference>
<gene>
    <name evidence="2" type="ORF">ACFQZX_10080</name>
</gene>
<dbReference type="GO" id="GO:0032259">
    <property type="term" value="P:methylation"/>
    <property type="evidence" value="ECO:0007669"/>
    <property type="project" value="UniProtKB-KW"/>
</dbReference>
<dbReference type="EC" id="2.1.1.222" evidence="2"/>
<dbReference type="EMBL" id="JBHTHZ010000005">
    <property type="protein sequence ID" value="MFD0793969.1"/>
    <property type="molecule type" value="Genomic_DNA"/>
</dbReference>
<keyword evidence="3" id="KW-1185">Reference proteome</keyword>
<dbReference type="Proteomes" id="UP001597010">
    <property type="component" value="Unassembled WGS sequence"/>
</dbReference>
<dbReference type="InterPro" id="IPR041698">
    <property type="entry name" value="Methyltransf_25"/>
</dbReference>
<feature type="domain" description="Methyltransferase" evidence="1">
    <location>
        <begin position="60"/>
        <end position="149"/>
    </location>
</feature>
<accession>A0ABW3AUN0</accession>
<evidence type="ECO:0000259" key="1">
    <source>
        <dbReference type="Pfam" id="PF13649"/>
    </source>
</evidence>
<evidence type="ECO:0000313" key="3">
    <source>
        <dbReference type="Proteomes" id="UP001597010"/>
    </source>
</evidence>
<dbReference type="SUPFAM" id="SSF53335">
    <property type="entry name" value="S-adenosyl-L-methionine-dependent methyltransferases"/>
    <property type="match status" value="1"/>
</dbReference>
<dbReference type="RefSeq" id="WP_377114568.1">
    <property type="nucleotide sequence ID" value="NZ_JBHTHZ010000005.1"/>
</dbReference>
<comment type="caution">
    <text evidence="2">The sequence shown here is derived from an EMBL/GenBank/DDBJ whole genome shotgun (WGS) entry which is preliminary data.</text>
</comment>
<dbReference type="EC" id="2.1.1.64" evidence="2"/>
<name>A0ABW3AUN0_9SPHI</name>
<sequence length="231" mass="26788">MKDIFGQALFDYFKQNGNHKLWINNKYGPKEEMPVEIYFRTECEMPELEQVALNNCLGTILDIGAGAGSHALVLQQRNFEVTAIDISTLAVTVMQQRGIINAFQVDIFSFNSKKYDTLLLMMNGIGLCGTINRLRAFFKHAKNLLNKGGQLLFDSSDIAYLYDYQPPVQDSYYGELVYQYMYRGQKTDWFKWLYIDFETLKTIAVEEGWQAEMLFEDDMDQYLARLTFIAD</sequence>
<proteinExistence type="predicted"/>
<dbReference type="Pfam" id="PF13649">
    <property type="entry name" value="Methyltransf_25"/>
    <property type="match status" value="1"/>
</dbReference>
<dbReference type="GO" id="GO:0102208">
    <property type="term" value="F:2-polyprenyl-6-hydroxyphenol methylase activity"/>
    <property type="evidence" value="ECO:0007669"/>
    <property type="project" value="UniProtKB-EC"/>
</dbReference>